<comment type="function">
    <text evidence="2 9">Catalyzes a trans-dehydration via an enolate intermediate.</text>
</comment>
<gene>
    <name evidence="9 13" type="primary">aroQ</name>
    <name evidence="12" type="ORF">HNQ96_004264</name>
    <name evidence="13" type="ORF">IHE39_27140</name>
</gene>
<feature type="binding site" evidence="9">
    <location>
        <begin position="100"/>
        <end position="101"/>
    </location>
    <ligand>
        <name>substrate</name>
    </ligand>
</feature>
<dbReference type="NCBIfam" id="NF003806">
    <property type="entry name" value="PRK05395.1-3"/>
    <property type="match status" value="1"/>
</dbReference>
<dbReference type="PIRSF" id="PIRSF001399">
    <property type="entry name" value="DHquinase_II"/>
    <property type="match status" value="1"/>
</dbReference>
<comment type="subunit">
    <text evidence="5 9">Homododecamer.</text>
</comment>
<proteinExistence type="inferred from homology"/>
<dbReference type="UniPathway" id="UPA00053">
    <property type="reaction ID" value="UER00086"/>
</dbReference>
<accession>A0A8E1WJ98</accession>
<comment type="catalytic activity">
    <reaction evidence="1 9">
        <text>3-dehydroquinate = 3-dehydroshikimate + H2O</text>
        <dbReference type="Rhea" id="RHEA:21096"/>
        <dbReference type="ChEBI" id="CHEBI:15377"/>
        <dbReference type="ChEBI" id="CHEBI:16630"/>
        <dbReference type="ChEBI" id="CHEBI:32364"/>
        <dbReference type="EC" id="4.2.1.10"/>
    </reaction>
</comment>
<dbReference type="Gene3D" id="3.40.50.9100">
    <property type="entry name" value="Dehydroquinase, class II"/>
    <property type="match status" value="1"/>
</dbReference>
<evidence type="ECO:0000256" key="8">
    <source>
        <dbReference type="ARBA" id="ARBA00023239"/>
    </source>
</evidence>
<evidence type="ECO:0000313" key="15">
    <source>
        <dbReference type="Proteomes" id="UP000598227"/>
    </source>
</evidence>
<dbReference type="GO" id="GO:0003855">
    <property type="term" value="F:3-dehydroquinate dehydratase activity"/>
    <property type="evidence" value="ECO:0007669"/>
    <property type="project" value="UniProtKB-UniRule"/>
</dbReference>
<dbReference type="PROSITE" id="PS01029">
    <property type="entry name" value="DEHYDROQUINASE_II"/>
    <property type="match status" value="1"/>
</dbReference>
<comment type="caution">
    <text evidence="12">The sequence shown here is derived from an EMBL/GenBank/DDBJ whole genome shotgun (WGS) entry which is preliminary data.</text>
</comment>
<evidence type="ECO:0000256" key="3">
    <source>
        <dbReference type="ARBA" id="ARBA00004902"/>
    </source>
</evidence>
<name>A0A8E1WJ98_9HYPH</name>
<sequence length="144" mass="15836">MSKPIFVINGPNLNRLGKREPEIYGTTTLAEVEAMCRKAAGERELRFHQSNFEGEIVNWIHEAIDEEAGIVINPAAFTFTSIAILDALKMSSRPIIELHISNIHRREAYYHSSFVSKVATAVIAGLGPNGYAVAVRAMLELPGS</sequence>
<feature type="active site" description="Proton acceptor" evidence="9 10">
    <location>
        <position position="24"/>
    </location>
</feature>
<evidence type="ECO:0000256" key="5">
    <source>
        <dbReference type="ARBA" id="ARBA00011193"/>
    </source>
</evidence>
<evidence type="ECO:0000313" key="12">
    <source>
        <dbReference type="EMBL" id="MBB6468380.1"/>
    </source>
</evidence>
<dbReference type="InterPro" id="IPR018509">
    <property type="entry name" value="DHquinase_II_CS"/>
</dbReference>
<dbReference type="NCBIfam" id="TIGR01088">
    <property type="entry name" value="aroQ"/>
    <property type="match status" value="1"/>
</dbReference>
<evidence type="ECO:0000256" key="6">
    <source>
        <dbReference type="ARBA" id="ARBA00012060"/>
    </source>
</evidence>
<evidence type="ECO:0000256" key="10">
    <source>
        <dbReference type="PIRSR" id="PIRSR001399-1"/>
    </source>
</evidence>
<evidence type="ECO:0000313" key="14">
    <source>
        <dbReference type="Proteomes" id="UP000532373"/>
    </source>
</evidence>
<keyword evidence="15" id="KW-1185">Reference proteome</keyword>
<dbReference type="EMBL" id="JACHGI010000009">
    <property type="protein sequence ID" value="MBB6468380.1"/>
    <property type="molecule type" value="Genomic_DNA"/>
</dbReference>
<comment type="pathway">
    <text evidence="3 9">Metabolic intermediate biosynthesis; chorismate biosynthesis; chorismate from D-erythrose 4-phosphate and phosphoenolpyruvate: step 3/7.</text>
</comment>
<feature type="binding site" evidence="9">
    <location>
        <position position="86"/>
    </location>
    <ligand>
        <name>substrate</name>
    </ligand>
</feature>
<dbReference type="NCBIfam" id="NF003805">
    <property type="entry name" value="PRK05395.1-2"/>
    <property type="match status" value="1"/>
</dbReference>
<keyword evidence="7 9" id="KW-0057">Aromatic amino acid biosynthesis</keyword>
<organism evidence="12 14">
    <name type="scientific">Aminobacter carboxidus</name>
    <dbReference type="NCBI Taxonomy" id="376165"/>
    <lineage>
        <taxon>Bacteria</taxon>
        <taxon>Pseudomonadati</taxon>
        <taxon>Pseudomonadota</taxon>
        <taxon>Alphaproteobacteria</taxon>
        <taxon>Hyphomicrobiales</taxon>
        <taxon>Phyllobacteriaceae</taxon>
        <taxon>Aminobacter</taxon>
    </lineage>
</organism>
<dbReference type="PANTHER" id="PTHR21272:SF3">
    <property type="entry name" value="CATABOLIC 3-DEHYDROQUINASE"/>
    <property type="match status" value="1"/>
</dbReference>
<reference evidence="13 15" key="2">
    <citation type="submission" date="2020-09" db="EMBL/GenBank/DDBJ databases">
        <title>Draft Genome Sequence of Aminobacter carboxidus type strain DSM 1086, a soil Gram-negative carboxydobacterium.</title>
        <authorList>
            <person name="Turrini P."/>
            <person name="Tescari M."/>
            <person name="Artuso I."/>
            <person name="Lugli G.A."/>
            <person name="Frangipani E."/>
            <person name="Ventura M."/>
            <person name="Visca P."/>
        </authorList>
    </citation>
    <scope>NUCLEOTIDE SEQUENCE [LARGE SCALE GENOMIC DNA]</scope>
    <source>
        <strain evidence="13 15">DSM 1086</strain>
    </source>
</reference>
<evidence type="ECO:0000256" key="4">
    <source>
        <dbReference type="ARBA" id="ARBA00011037"/>
    </source>
</evidence>
<reference evidence="12 14" key="1">
    <citation type="submission" date="2020-08" db="EMBL/GenBank/DDBJ databases">
        <title>Genomic Encyclopedia of Type Strains, Phase IV (KMG-IV): sequencing the most valuable type-strain genomes for metagenomic binning, comparative biology and taxonomic classification.</title>
        <authorList>
            <person name="Goeker M."/>
        </authorList>
    </citation>
    <scope>NUCLEOTIDE SEQUENCE [LARGE SCALE GENOMIC DNA]</scope>
    <source>
        <strain evidence="12 14">DSM 17454</strain>
    </source>
</reference>
<dbReference type="GO" id="GO:0008652">
    <property type="term" value="P:amino acid biosynthetic process"/>
    <property type="evidence" value="ECO:0007669"/>
    <property type="project" value="UniProtKB-KW"/>
</dbReference>
<evidence type="ECO:0000256" key="7">
    <source>
        <dbReference type="ARBA" id="ARBA00023141"/>
    </source>
</evidence>
<dbReference type="GO" id="GO:0009073">
    <property type="term" value="P:aromatic amino acid family biosynthetic process"/>
    <property type="evidence" value="ECO:0007669"/>
    <property type="project" value="UniProtKB-KW"/>
</dbReference>
<evidence type="ECO:0000256" key="1">
    <source>
        <dbReference type="ARBA" id="ARBA00001864"/>
    </source>
</evidence>
<dbReference type="InterPro" id="IPR036441">
    <property type="entry name" value="DHquinase_II_sf"/>
</dbReference>
<dbReference type="GO" id="GO:0009423">
    <property type="term" value="P:chorismate biosynthetic process"/>
    <property type="evidence" value="ECO:0007669"/>
    <property type="project" value="UniProtKB-UniRule"/>
</dbReference>
<evidence type="ECO:0000256" key="9">
    <source>
        <dbReference type="HAMAP-Rule" id="MF_00169"/>
    </source>
</evidence>
<dbReference type="CDD" id="cd00466">
    <property type="entry name" value="DHQase_II"/>
    <property type="match status" value="1"/>
</dbReference>
<evidence type="ECO:0000256" key="2">
    <source>
        <dbReference type="ARBA" id="ARBA00003924"/>
    </source>
</evidence>
<dbReference type="Proteomes" id="UP000598227">
    <property type="component" value="Unassembled WGS sequence"/>
</dbReference>
<dbReference type="GO" id="GO:0019631">
    <property type="term" value="P:quinate catabolic process"/>
    <property type="evidence" value="ECO:0007669"/>
    <property type="project" value="TreeGrafter"/>
</dbReference>
<dbReference type="RefSeq" id="WP_184770838.1">
    <property type="nucleotide sequence ID" value="NZ_JACHGI010000009.1"/>
</dbReference>
<dbReference type="Proteomes" id="UP000532373">
    <property type="component" value="Unassembled WGS sequence"/>
</dbReference>
<feature type="active site" description="Proton donor" evidence="9 10">
    <location>
        <position position="99"/>
    </location>
</feature>
<dbReference type="EC" id="4.2.1.10" evidence="6 9"/>
<dbReference type="Pfam" id="PF01220">
    <property type="entry name" value="DHquinase_II"/>
    <property type="match status" value="1"/>
</dbReference>
<dbReference type="InterPro" id="IPR001874">
    <property type="entry name" value="DHquinase_II"/>
</dbReference>
<dbReference type="EMBL" id="JACZEP010000015">
    <property type="protein sequence ID" value="MBE1207972.1"/>
    <property type="molecule type" value="Genomic_DNA"/>
</dbReference>
<keyword evidence="8 9" id="KW-0456">Lyase</keyword>
<dbReference type="NCBIfam" id="NF003807">
    <property type="entry name" value="PRK05395.1-4"/>
    <property type="match status" value="1"/>
</dbReference>
<dbReference type="PANTHER" id="PTHR21272">
    <property type="entry name" value="CATABOLIC 3-DEHYDROQUINASE"/>
    <property type="match status" value="1"/>
</dbReference>
<keyword evidence="9" id="KW-0028">Amino-acid biosynthesis</keyword>
<comment type="caution">
    <text evidence="9">Lacks conserved residue(s) required for the propagation of feature annotation.</text>
</comment>
<comment type="similarity">
    <text evidence="4 9">Belongs to the type-II 3-dehydroquinase family.</text>
</comment>
<evidence type="ECO:0000256" key="11">
    <source>
        <dbReference type="PIRSR" id="PIRSR001399-3"/>
    </source>
</evidence>
<feature type="site" description="Transition state stabilizer" evidence="9 11">
    <location>
        <position position="19"/>
    </location>
</feature>
<dbReference type="SUPFAM" id="SSF52304">
    <property type="entry name" value="Type II 3-dehydroquinate dehydratase"/>
    <property type="match status" value="1"/>
</dbReference>
<dbReference type="HAMAP" id="MF_00169">
    <property type="entry name" value="AroQ"/>
    <property type="match status" value="1"/>
</dbReference>
<protein>
    <recommendedName>
        <fullName evidence="6 9">3-dehydroquinate dehydratase</fullName>
        <shortName evidence="9">3-dehydroquinase</shortName>
        <ecNumber evidence="6 9">4.2.1.10</ecNumber>
    </recommendedName>
    <alternativeName>
        <fullName evidence="9">Type II DHQase</fullName>
    </alternativeName>
</protein>
<feature type="binding site" evidence="9">
    <location>
        <position position="73"/>
    </location>
    <ligand>
        <name>substrate</name>
    </ligand>
</feature>
<evidence type="ECO:0000313" key="13">
    <source>
        <dbReference type="EMBL" id="MBE1207972.1"/>
    </source>
</evidence>
<dbReference type="AlphaFoldDB" id="A0A8E1WJ98"/>